<organism evidence="2 3">
    <name type="scientific">Coniochaeta ligniaria NRRL 30616</name>
    <dbReference type="NCBI Taxonomy" id="1408157"/>
    <lineage>
        <taxon>Eukaryota</taxon>
        <taxon>Fungi</taxon>
        <taxon>Dikarya</taxon>
        <taxon>Ascomycota</taxon>
        <taxon>Pezizomycotina</taxon>
        <taxon>Sordariomycetes</taxon>
        <taxon>Sordariomycetidae</taxon>
        <taxon>Coniochaetales</taxon>
        <taxon>Coniochaetaceae</taxon>
        <taxon>Coniochaeta</taxon>
    </lineage>
</organism>
<feature type="compositionally biased region" description="Basic and acidic residues" evidence="1">
    <location>
        <begin position="9"/>
        <end position="25"/>
    </location>
</feature>
<keyword evidence="3" id="KW-1185">Reference proteome</keyword>
<gene>
    <name evidence="2" type="ORF">CONLIGDRAFT_674546</name>
</gene>
<evidence type="ECO:0000313" key="2">
    <source>
        <dbReference type="EMBL" id="OIW23224.1"/>
    </source>
</evidence>
<dbReference type="AlphaFoldDB" id="A0A1J7J032"/>
<evidence type="ECO:0000313" key="3">
    <source>
        <dbReference type="Proteomes" id="UP000182658"/>
    </source>
</evidence>
<feature type="region of interest" description="Disordered" evidence="1">
    <location>
        <begin position="1"/>
        <end position="67"/>
    </location>
</feature>
<accession>A0A1J7J032</accession>
<protein>
    <submittedName>
        <fullName evidence="2">Uncharacterized protein</fullName>
    </submittedName>
</protein>
<dbReference type="EMBL" id="KV875107">
    <property type="protein sequence ID" value="OIW23224.1"/>
    <property type="molecule type" value="Genomic_DNA"/>
</dbReference>
<sequence length="231" mass="26413">MSDSSNNMDDSKNSDSKQSDSKHSDSNLNDSSHNVSDHSDSNHKRPSKASRKRARRRARPAGIPDWIQEYKNKSQLWTPEAWHTKRDEKDPKTRWAYLVVGGDSVFPNAEAVRDFYQLPATPRTENTTTSDAMTATMALLEDRSNERPVTVCIITATHAFDMEFRTHGSRVNAWLEDTLLRCWCPTAFREEGTDSKGGHDKENGHRAARYETNWQDFDGVVRESPMPLRWA</sequence>
<dbReference type="Proteomes" id="UP000182658">
    <property type="component" value="Unassembled WGS sequence"/>
</dbReference>
<feature type="compositionally biased region" description="Basic residues" evidence="1">
    <location>
        <begin position="44"/>
        <end position="59"/>
    </location>
</feature>
<name>A0A1J7J032_9PEZI</name>
<reference evidence="2 3" key="1">
    <citation type="submission" date="2016-10" db="EMBL/GenBank/DDBJ databases">
        <title>Draft genome sequence of Coniochaeta ligniaria NRRL30616, a lignocellulolytic fungus for bioabatement of inhibitors in plant biomass hydrolysates.</title>
        <authorList>
            <consortium name="DOE Joint Genome Institute"/>
            <person name="Jimenez D.J."/>
            <person name="Hector R.E."/>
            <person name="Riley R."/>
            <person name="Sun H."/>
            <person name="Grigoriev I.V."/>
            <person name="Van Elsas J.D."/>
            <person name="Nichols N.N."/>
        </authorList>
    </citation>
    <scope>NUCLEOTIDE SEQUENCE [LARGE SCALE GENOMIC DNA]</scope>
    <source>
        <strain evidence="2 3">NRRL 30616</strain>
    </source>
</reference>
<proteinExistence type="predicted"/>
<dbReference type="InParanoid" id="A0A1J7J032"/>
<evidence type="ECO:0000256" key="1">
    <source>
        <dbReference type="SAM" id="MobiDB-lite"/>
    </source>
</evidence>